<dbReference type="KEGG" id="pau:PA14_44640"/>
<reference evidence="2 3" key="1">
    <citation type="journal article" date="2006" name="Genome Biol.">
        <title>Genomic analysis reveals that Pseudomonas aeruginosa virulence is combinatorial.</title>
        <authorList>
            <person name="Lee D.G."/>
            <person name="Urbach J.M."/>
            <person name="Wu G."/>
            <person name="Liberati N.T."/>
            <person name="Feinbaum R.L."/>
            <person name="Miyata S."/>
            <person name="Diggins L.T."/>
            <person name="He J."/>
            <person name="Saucier M."/>
            <person name="Deziel E."/>
            <person name="Friedman L."/>
            <person name="Li L."/>
            <person name="Grills G."/>
            <person name="Montgomery K."/>
            <person name="Kucherlapati R."/>
            <person name="Rahme L.G."/>
            <person name="Ausubel F.M."/>
        </authorList>
    </citation>
    <scope>NUCLEOTIDE SEQUENCE [LARGE SCALE GENOMIC DNA]</scope>
    <source>
        <strain evidence="2 3">UCBPP-PA14</strain>
    </source>
</reference>
<evidence type="ECO:0000313" key="2">
    <source>
        <dbReference type="EMBL" id="ABJ10711.1"/>
    </source>
</evidence>
<dbReference type="PANTHER" id="PTHR35936:SF6">
    <property type="entry name" value="AMINO ACID ABC TRANSPORTER SUBSTRATE-BINDING PAAT FAMILY PROTEIN"/>
    <property type="match status" value="1"/>
</dbReference>
<evidence type="ECO:0000313" key="3">
    <source>
        <dbReference type="Proteomes" id="UP000000653"/>
    </source>
</evidence>
<proteinExistence type="inferred from homology"/>
<evidence type="ECO:0008006" key="4">
    <source>
        <dbReference type="Google" id="ProtNLM"/>
    </source>
</evidence>
<organism evidence="2 3">
    <name type="scientific">Pseudomonas aeruginosa (strain UCBPP-PA14)</name>
    <dbReference type="NCBI Taxonomy" id="208963"/>
    <lineage>
        <taxon>Bacteria</taxon>
        <taxon>Pseudomonadati</taxon>
        <taxon>Pseudomonadota</taxon>
        <taxon>Gammaproteobacteria</taxon>
        <taxon>Pseudomonadales</taxon>
        <taxon>Pseudomonadaceae</taxon>
        <taxon>Pseudomonas</taxon>
    </lineage>
</organism>
<dbReference type="Gene3D" id="3.40.190.10">
    <property type="entry name" value="Periplasmic binding protein-like II"/>
    <property type="match status" value="2"/>
</dbReference>
<dbReference type="Proteomes" id="UP000000653">
    <property type="component" value="Chromosome"/>
</dbReference>
<evidence type="ECO:0000256" key="1">
    <source>
        <dbReference type="ARBA" id="ARBA00010333"/>
    </source>
</evidence>
<dbReference type="PANTHER" id="PTHR35936">
    <property type="entry name" value="MEMBRANE-BOUND LYTIC MUREIN TRANSGLYCOSYLASE F"/>
    <property type="match status" value="1"/>
</dbReference>
<dbReference type="EMBL" id="CP000438">
    <property type="protein sequence ID" value="ABJ10711.1"/>
    <property type="molecule type" value="Genomic_DNA"/>
</dbReference>
<dbReference type="AlphaFoldDB" id="A0A0H2Z8N9"/>
<protein>
    <recommendedName>
        <fullName evidence="4">Amino acid ABC transporter substrate-binding protein</fullName>
    </recommendedName>
</protein>
<dbReference type="RefSeq" id="WP_003140216.1">
    <property type="nucleotide sequence ID" value="NC_008463.1"/>
</dbReference>
<dbReference type="SUPFAM" id="SSF53850">
    <property type="entry name" value="Periplasmic binding protein-like II"/>
    <property type="match status" value="1"/>
</dbReference>
<dbReference type="BioCyc" id="PAER208963:G1G74-3748-MONOMER"/>
<name>A0A0H2Z8N9_PSEAB</name>
<sequence length="288" mass="32299">MLAQFTPSALADLANCVLRIPLALQQPSSVAMTLPSLTSFMPHFGAPALLLLQLLAALPATATENDATPLRFSVMESWSMPLIRLERGQPIDGIVYDITRSLARQVGRKALYHPYPRGRIEQAMNGAEIDVRCYISPAWLSHDFPGYRWSVALLVQRDILVAREGFAPIPEALPAQRIGTVLGYSYPRLQALFDIGRLRRDDARTQDLVLEKLRAGRYRYAVSHQLSLHWSNRQAPGQPPLQEAAQLEETAVSCLVRDSAEVPVEAILKTFEEMKRSGEIEEILQRYR</sequence>
<dbReference type="HOGENOM" id="CLU_083824_0_0_6"/>
<gene>
    <name evidence="2" type="ordered locus">PA14_44640</name>
</gene>
<accession>A0A0H2Z8N9</accession>
<comment type="similarity">
    <text evidence="1">Belongs to the bacterial solute-binding protein 3 family.</text>
</comment>